<evidence type="ECO:0000256" key="1">
    <source>
        <dbReference type="SAM" id="MobiDB-lite"/>
    </source>
</evidence>
<evidence type="ECO:0000313" key="2">
    <source>
        <dbReference type="EMBL" id="AAV91069.1"/>
    </source>
</evidence>
<gene>
    <name evidence="2" type="ORF">GIV42</name>
</gene>
<evidence type="ECO:0000313" key="3">
    <source>
        <dbReference type="Proteomes" id="UP000102282"/>
    </source>
</evidence>
<reference evidence="2 3" key="1">
    <citation type="journal article" date="2005" name="J. Virol.">
        <title>Complete genome sequence of the grouper iridovirus and comparison of genomic organization with those of other iridoviruses.</title>
        <authorList>
            <person name="Tsai C.T."/>
            <person name="Ting J.W."/>
            <person name="Wu M.H."/>
            <person name="Wu M.F."/>
            <person name="Guo I.C."/>
            <person name="Chang C.Y."/>
        </authorList>
    </citation>
    <scope>NUCLEOTIDE SEQUENCE [LARGE SCALE GENOMIC DNA]</scope>
</reference>
<accession>Q5GAH4</accession>
<protein>
    <submittedName>
        <fullName evidence="2">Uncharacterized protein</fullName>
    </submittedName>
</protein>
<proteinExistence type="predicted"/>
<feature type="region of interest" description="Disordered" evidence="1">
    <location>
        <begin position="1"/>
        <end position="38"/>
    </location>
</feature>
<feature type="compositionally biased region" description="Acidic residues" evidence="1">
    <location>
        <begin position="1"/>
        <end position="31"/>
    </location>
</feature>
<dbReference type="Proteomes" id="UP000102282">
    <property type="component" value="Genome"/>
</dbReference>
<name>Q5GAH4_9VIRU</name>
<sequence length="178" mass="19947">MDIDDIFGDLGDMTDDETGEETDDDFDENVEGGDYAEFPDDKEKLSAIPLHERPLYNPKILAHGELLPNERILDFSILETAATRKIATEDYSDKELNLLPLVALVDRYTQLKALDSALKSEFRVVLDLPAVADMHLRNVAKLILYQRGKVTVPYAAYNLLRYAAKRGLINPPGHGKST</sequence>
<dbReference type="EMBL" id="AY666015">
    <property type="protein sequence ID" value="AAV91069.1"/>
    <property type="molecule type" value="Genomic_DNA"/>
</dbReference>
<organism evidence="2 3">
    <name type="scientific">Grouper iridovirus</name>
    <dbReference type="NCBI Taxonomy" id="127569"/>
    <lineage>
        <taxon>Viruses</taxon>
        <taxon>Varidnaviria</taxon>
        <taxon>Bamfordvirae</taxon>
        <taxon>Nucleocytoviricota</taxon>
        <taxon>Megaviricetes</taxon>
        <taxon>Pimascovirales</taxon>
        <taxon>Pimascovirales incertae sedis</taxon>
        <taxon>Iridoviridae</taxon>
        <taxon>Alphairidovirinae</taxon>
        <taxon>Ranavirus</taxon>
        <taxon>Ranavirus epinephelus1</taxon>
        <taxon>Singapore grouper iridovirus</taxon>
    </lineage>
</organism>